<name>A0A1I3S3W5_9SPHI</name>
<gene>
    <name evidence="1" type="ORF">SAMN05444682_110211</name>
</gene>
<dbReference type="OrthoDB" id="1493187at2"/>
<sequence>MKRYLLTTIIGVLLGTALWAQQPLTHTQYGQLRTVLNPAASLMHLGGEVAVLGRRQWVGLDGAPSVFWGSGHLGFQQLGATAGINIRHESLAVEKLTEASVFFAKGVRISETEYVGLSLNAGMSYMDGRFSQLDPQDPAFREDVKETDALIGFGITLYRPDRYYVGLSLPRLMLGNLGVGNNNRYNFRNIYHLTAGALFALGADFQFRPSFLVTYSESLRPQAEVSAMFFAKQTVGLGVNIRSYGSVAGMMQLNIRYFGIGYSYQFGTRNEALNRGINNNTHEIGLSYRFGGTMGLL</sequence>
<dbReference type="Proteomes" id="UP000198670">
    <property type="component" value="Unassembled WGS sequence"/>
</dbReference>
<dbReference type="NCBIfam" id="TIGR03519">
    <property type="entry name" value="T9SS_PorP_fam"/>
    <property type="match status" value="1"/>
</dbReference>
<protein>
    <submittedName>
        <fullName evidence="1">Type IX secretion system membrane protein, PorP/SprF family</fullName>
    </submittedName>
</protein>
<accession>A0A1I3S3W5</accession>
<reference evidence="1 2" key="1">
    <citation type="submission" date="2016-10" db="EMBL/GenBank/DDBJ databases">
        <authorList>
            <person name="de Groot N.N."/>
        </authorList>
    </citation>
    <scope>NUCLEOTIDE SEQUENCE [LARGE SCALE GENOMIC DNA]</scope>
    <source>
        <strain evidence="1 2">RK1</strain>
    </source>
</reference>
<evidence type="ECO:0000313" key="1">
    <source>
        <dbReference type="EMBL" id="SFJ52297.1"/>
    </source>
</evidence>
<organism evidence="1 2">
    <name type="scientific">Parapedobacter indicus</name>
    <dbReference type="NCBI Taxonomy" id="1477437"/>
    <lineage>
        <taxon>Bacteria</taxon>
        <taxon>Pseudomonadati</taxon>
        <taxon>Bacteroidota</taxon>
        <taxon>Sphingobacteriia</taxon>
        <taxon>Sphingobacteriales</taxon>
        <taxon>Sphingobacteriaceae</taxon>
        <taxon>Parapedobacter</taxon>
    </lineage>
</organism>
<dbReference type="STRING" id="1477437.SAMN05444682_110211"/>
<dbReference type="AlphaFoldDB" id="A0A1I3S3W5"/>
<evidence type="ECO:0000313" key="2">
    <source>
        <dbReference type="Proteomes" id="UP000198670"/>
    </source>
</evidence>
<proteinExistence type="predicted"/>
<dbReference type="InterPro" id="IPR019861">
    <property type="entry name" value="PorP/SprF_Bacteroidetes"/>
</dbReference>
<dbReference type="RefSeq" id="WP_090629838.1">
    <property type="nucleotide sequence ID" value="NZ_FOQO01000010.1"/>
</dbReference>
<dbReference type="EMBL" id="FOQO01000010">
    <property type="protein sequence ID" value="SFJ52297.1"/>
    <property type="molecule type" value="Genomic_DNA"/>
</dbReference>
<dbReference type="Pfam" id="PF11751">
    <property type="entry name" value="PorP_SprF"/>
    <property type="match status" value="1"/>
</dbReference>
<keyword evidence="2" id="KW-1185">Reference proteome</keyword>